<sequence>MKPANDKRPISVDTAAEPEYGRWAVDVLVTFPDGVVRHRIDTFATRARAEASARLIKQASERELRGPLHL</sequence>
<accession>A0A9X2VN33</accession>
<keyword evidence="2" id="KW-1185">Reference proteome</keyword>
<dbReference type="AlphaFoldDB" id="A0A9X2VN33"/>
<evidence type="ECO:0000313" key="1">
    <source>
        <dbReference type="EMBL" id="MCS7479540.1"/>
    </source>
</evidence>
<dbReference type="RefSeq" id="WP_259625036.1">
    <property type="nucleotide sequence ID" value="NZ_JANYMP010000010.1"/>
</dbReference>
<reference evidence="1" key="1">
    <citation type="submission" date="2022-08" db="EMBL/GenBank/DDBJ databases">
        <authorList>
            <person name="Tistechok S."/>
            <person name="Samborskyy M."/>
            <person name="Roman I."/>
        </authorList>
    </citation>
    <scope>NUCLEOTIDE SEQUENCE</scope>
    <source>
        <strain evidence="1">DSM 103496</strain>
    </source>
</reference>
<protein>
    <submittedName>
        <fullName evidence="1">Uncharacterized protein</fullName>
    </submittedName>
</protein>
<comment type="caution">
    <text evidence="1">The sequence shown here is derived from an EMBL/GenBank/DDBJ whole genome shotgun (WGS) entry which is preliminary data.</text>
</comment>
<name>A0A9X2VN33_9PSEU</name>
<organism evidence="1 2">
    <name type="scientific">Umezawaea endophytica</name>
    <dbReference type="NCBI Taxonomy" id="1654476"/>
    <lineage>
        <taxon>Bacteria</taxon>
        <taxon>Bacillati</taxon>
        <taxon>Actinomycetota</taxon>
        <taxon>Actinomycetes</taxon>
        <taxon>Pseudonocardiales</taxon>
        <taxon>Pseudonocardiaceae</taxon>
        <taxon>Umezawaea</taxon>
    </lineage>
</organism>
<evidence type="ECO:0000313" key="2">
    <source>
        <dbReference type="Proteomes" id="UP001141259"/>
    </source>
</evidence>
<dbReference type="EMBL" id="JANYMP010000010">
    <property type="protein sequence ID" value="MCS7479540.1"/>
    <property type="molecule type" value="Genomic_DNA"/>
</dbReference>
<gene>
    <name evidence="1" type="ORF">NZH93_21985</name>
</gene>
<proteinExistence type="predicted"/>
<dbReference type="Proteomes" id="UP001141259">
    <property type="component" value="Unassembled WGS sequence"/>
</dbReference>